<sequence length="198" mass="21798">MSSTVFPGRYTAALKDPALKDPALKDPALKDPAGQGDPTGQDGGARDEVTVFLIGMRANRWWKLGRIAQVTSAMPKMLAHLSRTPEAGMLGFHTWFGRTTIILSYWESPEHLNRFAADREAPHLEPWRRFMKELAGSGDVGVWHETYRVRTGDFETVYSDMPRFGLAAAAQHVPVGRGTGTARERMRHGAPTPGSTAP</sequence>
<protein>
    <recommendedName>
        <fullName evidence="4">DUF4188 domain-containing protein</fullName>
    </recommendedName>
</protein>
<evidence type="ECO:0008006" key="4">
    <source>
        <dbReference type="Google" id="ProtNLM"/>
    </source>
</evidence>
<dbReference type="STRING" id="156980.SAMN04489745_3301"/>
<dbReference type="Pfam" id="PF13826">
    <property type="entry name" value="Monooxy_af470-like"/>
    <property type="match status" value="1"/>
</dbReference>
<dbReference type="EMBL" id="FNSN01000004">
    <property type="protein sequence ID" value="SEC83888.1"/>
    <property type="molecule type" value="Genomic_DNA"/>
</dbReference>
<name>A0A1H4VTP9_9MICC</name>
<dbReference type="RefSeq" id="WP_082724183.1">
    <property type="nucleotide sequence ID" value="NZ_FNSN01000004.1"/>
</dbReference>
<organism evidence="2 3">
    <name type="scientific">Arthrobacter woluwensis</name>
    <dbReference type="NCBI Taxonomy" id="156980"/>
    <lineage>
        <taxon>Bacteria</taxon>
        <taxon>Bacillati</taxon>
        <taxon>Actinomycetota</taxon>
        <taxon>Actinomycetes</taxon>
        <taxon>Micrococcales</taxon>
        <taxon>Micrococcaceae</taxon>
        <taxon>Arthrobacter</taxon>
    </lineage>
</organism>
<evidence type="ECO:0000313" key="3">
    <source>
        <dbReference type="Proteomes" id="UP000182652"/>
    </source>
</evidence>
<reference evidence="2 3" key="1">
    <citation type="submission" date="2016-10" db="EMBL/GenBank/DDBJ databases">
        <authorList>
            <person name="de Groot N.N."/>
        </authorList>
    </citation>
    <scope>NUCLEOTIDE SEQUENCE [LARGE SCALE GENOMIC DNA]</scope>
    <source>
        <strain evidence="2 3">DSM 10495</strain>
    </source>
</reference>
<dbReference type="InterPro" id="IPR025444">
    <property type="entry name" value="Monooxy_af470"/>
</dbReference>
<proteinExistence type="predicted"/>
<dbReference type="Proteomes" id="UP000182652">
    <property type="component" value="Unassembled WGS sequence"/>
</dbReference>
<evidence type="ECO:0000256" key="1">
    <source>
        <dbReference type="SAM" id="MobiDB-lite"/>
    </source>
</evidence>
<feature type="region of interest" description="Disordered" evidence="1">
    <location>
        <begin position="21"/>
        <end position="45"/>
    </location>
</feature>
<gene>
    <name evidence="2" type="ORF">SAMN04489745_3301</name>
</gene>
<evidence type="ECO:0000313" key="2">
    <source>
        <dbReference type="EMBL" id="SEC83888.1"/>
    </source>
</evidence>
<accession>A0A1H4VTP9</accession>
<feature type="region of interest" description="Disordered" evidence="1">
    <location>
        <begin position="175"/>
        <end position="198"/>
    </location>
</feature>
<keyword evidence="3" id="KW-1185">Reference proteome</keyword>
<dbReference type="AlphaFoldDB" id="A0A1H4VTP9"/>